<protein>
    <submittedName>
        <fullName evidence="2">Uncharacterized protein</fullName>
    </submittedName>
</protein>
<feature type="compositionally biased region" description="Basic and acidic residues" evidence="1">
    <location>
        <begin position="229"/>
        <end position="250"/>
    </location>
</feature>
<dbReference type="EMBL" id="MNPJ01000022">
    <property type="protein sequence ID" value="OQS54086.1"/>
    <property type="molecule type" value="Genomic_DNA"/>
</dbReference>
<dbReference type="AlphaFoldDB" id="A0A1W0E4D4"/>
<feature type="compositionally biased region" description="Basic and acidic residues" evidence="1">
    <location>
        <begin position="190"/>
        <end position="214"/>
    </location>
</feature>
<comment type="caution">
    <text evidence="2">The sequence shown here is derived from an EMBL/GenBank/DDBJ whole genome shotgun (WGS) entry which is preliminary data.</text>
</comment>
<evidence type="ECO:0000313" key="2">
    <source>
        <dbReference type="EMBL" id="OQS54086.1"/>
    </source>
</evidence>
<feature type="region of interest" description="Disordered" evidence="1">
    <location>
        <begin position="64"/>
        <end position="92"/>
    </location>
</feature>
<feature type="region of interest" description="Disordered" evidence="1">
    <location>
        <begin position="133"/>
        <end position="269"/>
    </location>
</feature>
<sequence length="296" mass="30823">MLFSLLVGKIYSDVSAGECVYITQNGKYINIGSSISLSGTKCVIKAEKNSKGGVSLTADSKAMASSGSSATGVDKTTNDKTTSMKISTEGENIIISNEASGEKTCATSSGSSISFEKCDKKNTDQQFTVETAECKASDSANPKTSSEEPAKSTASSKSSDEKASADVKSGGNKSTTEQVEISTKSSSDSSKGEKAKDTPKSQEGKDGKDGEKGTTKSSESTTKTSEATKSTDGKEKESEKDTSKKDKEGDETTTTPAGGRYNKDVQRKTTDILPVDTKTFSSVSAAAGLGTYEMII</sequence>
<accession>A0A1W0E4D4</accession>
<keyword evidence="3" id="KW-1185">Reference proteome</keyword>
<gene>
    <name evidence="2" type="ORF">EHP00_1156</name>
</gene>
<feature type="compositionally biased region" description="Low complexity" evidence="1">
    <location>
        <begin position="215"/>
        <end position="228"/>
    </location>
</feature>
<organism evidence="2 3">
    <name type="scientific">Ecytonucleospora hepatopenaei</name>
    <dbReference type="NCBI Taxonomy" id="646526"/>
    <lineage>
        <taxon>Eukaryota</taxon>
        <taxon>Fungi</taxon>
        <taxon>Fungi incertae sedis</taxon>
        <taxon>Microsporidia</taxon>
        <taxon>Enterocytozoonidae</taxon>
        <taxon>Ecytonucleospora</taxon>
    </lineage>
</organism>
<evidence type="ECO:0000256" key="1">
    <source>
        <dbReference type="SAM" id="MobiDB-lite"/>
    </source>
</evidence>
<reference evidence="2 3" key="1">
    <citation type="journal article" date="2017" name="Environ. Microbiol.">
        <title>Decay of the glycolytic pathway and adaptation to intranuclear parasitism within Enterocytozoonidae microsporidia.</title>
        <authorList>
            <person name="Wiredu Boakye D."/>
            <person name="Jaroenlak P."/>
            <person name="Prachumwat A."/>
            <person name="Williams T.A."/>
            <person name="Bateman K.S."/>
            <person name="Itsathitphaisarn O."/>
            <person name="Sritunyalucksana K."/>
            <person name="Paszkiewicz K.H."/>
            <person name="Moore K.A."/>
            <person name="Stentiford G.D."/>
            <person name="Williams B.A."/>
        </authorList>
    </citation>
    <scope>NUCLEOTIDE SEQUENCE [LARGE SCALE GENOMIC DNA]</scope>
    <source>
        <strain evidence="2 3">TH1</strain>
    </source>
</reference>
<proteinExistence type="predicted"/>
<evidence type="ECO:0000313" key="3">
    <source>
        <dbReference type="Proteomes" id="UP000192758"/>
    </source>
</evidence>
<name>A0A1W0E4D4_9MICR</name>
<feature type="compositionally biased region" description="Polar residues" evidence="1">
    <location>
        <begin position="171"/>
        <end position="181"/>
    </location>
</feature>
<dbReference type="VEuPathDB" id="MicrosporidiaDB:EHP00_1156"/>
<dbReference type="Proteomes" id="UP000192758">
    <property type="component" value="Unassembled WGS sequence"/>
</dbReference>